<dbReference type="Gene3D" id="1.10.443.10">
    <property type="entry name" value="Intergrase catalytic core"/>
    <property type="match status" value="1"/>
</dbReference>
<reference evidence="9" key="1">
    <citation type="journal article" date="2019" name="Int. J. Syst. Evol. Microbiol.">
        <title>The Global Catalogue of Microorganisms (GCM) 10K type strain sequencing project: providing services to taxonomists for standard genome sequencing and annotation.</title>
        <authorList>
            <consortium name="The Broad Institute Genomics Platform"/>
            <consortium name="The Broad Institute Genome Sequencing Center for Infectious Disease"/>
            <person name="Wu L."/>
            <person name="Ma J."/>
        </authorList>
    </citation>
    <scope>NUCLEOTIDE SEQUENCE [LARGE SCALE GENOMIC DNA]</scope>
    <source>
        <strain evidence="9">KCTC 23098</strain>
    </source>
</reference>
<dbReference type="Pfam" id="PF00589">
    <property type="entry name" value="Phage_integrase"/>
    <property type="match status" value="1"/>
</dbReference>
<proteinExistence type="inferred from homology"/>
<dbReference type="InterPro" id="IPR044068">
    <property type="entry name" value="CB"/>
</dbReference>
<dbReference type="InterPro" id="IPR011010">
    <property type="entry name" value="DNA_brk_join_enz"/>
</dbReference>
<evidence type="ECO:0000256" key="3">
    <source>
        <dbReference type="ARBA" id="ARBA00023125"/>
    </source>
</evidence>
<dbReference type="InterPro" id="IPR013762">
    <property type="entry name" value="Integrase-like_cat_sf"/>
</dbReference>
<dbReference type="PANTHER" id="PTHR30349:SF41">
    <property type="entry name" value="INTEGRASE_RECOMBINASE PROTEIN MJ0367-RELATED"/>
    <property type="match status" value="1"/>
</dbReference>
<feature type="domain" description="Core-binding (CB)" evidence="7">
    <location>
        <begin position="91"/>
        <end position="178"/>
    </location>
</feature>
<evidence type="ECO:0000256" key="5">
    <source>
        <dbReference type="PROSITE-ProRule" id="PRU01248"/>
    </source>
</evidence>
<keyword evidence="3 5" id="KW-0238">DNA-binding</keyword>
<comment type="similarity">
    <text evidence="1">Belongs to the 'phage' integrase family.</text>
</comment>
<dbReference type="InterPro" id="IPR004107">
    <property type="entry name" value="Integrase_SAM-like_N"/>
</dbReference>
<keyword evidence="2" id="KW-0229">DNA integration</keyword>
<evidence type="ECO:0000259" key="7">
    <source>
        <dbReference type="PROSITE" id="PS51900"/>
    </source>
</evidence>
<dbReference type="InterPro" id="IPR002104">
    <property type="entry name" value="Integrase_catalytic"/>
</dbReference>
<dbReference type="Pfam" id="PF02899">
    <property type="entry name" value="Phage_int_SAM_1"/>
    <property type="match status" value="1"/>
</dbReference>
<sequence>MPKTLWKKIELYDAGGDVSKDWYISYYFFVKSSGTYERFKLIQDLNSFKSKTARYKRARIMKKGLVKLLGQLQFDPTQEFHFKESFEMTGYTLNYCIEQYINEKSVSLEDNTIRKYSERIKLFESWLFSQQKGGCYIHEITKTDVTNFLIENQKVNEWSNKTRNHYLTDIRTFFNYFVNEKEGYLEKNPANGIRKLKVVKKGNRPFTPEDFRRILAEAKESDPQLYLFQKFLYYACCRPDTEARFMQCRHFNLETRTMMVPGEISKNDYTQYVPIDDEFYKLLVNELCISDLPGEYYIFGKGFRPGSEPIHRQAYSKRFLEIKKRITLHPDNTLYCFKHTRACHLAEDGTPLYRIKEITRHKTLAALMDYLKDMGVTLEKKAPIKSRAI</sequence>
<dbReference type="PANTHER" id="PTHR30349">
    <property type="entry name" value="PHAGE INTEGRASE-RELATED"/>
    <property type="match status" value="1"/>
</dbReference>
<comment type="caution">
    <text evidence="8">The sequence shown here is derived from an EMBL/GenBank/DDBJ whole genome shotgun (WGS) entry which is preliminary data.</text>
</comment>
<accession>A0ABW6B1G6</accession>
<dbReference type="CDD" id="cd00796">
    <property type="entry name" value="INT_Rci_Hp1_C"/>
    <property type="match status" value="1"/>
</dbReference>
<evidence type="ECO:0000256" key="2">
    <source>
        <dbReference type="ARBA" id="ARBA00022908"/>
    </source>
</evidence>
<evidence type="ECO:0000256" key="1">
    <source>
        <dbReference type="ARBA" id="ARBA00008857"/>
    </source>
</evidence>
<evidence type="ECO:0000313" key="9">
    <source>
        <dbReference type="Proteomes" id="UP001597560"/>
    </source>
</evidence>
<dbReference type="Gene3D" id="1.10.150.130">
    <property type="match status" value="1"/>
</dbReference>
<dbReference type="EMBL" id="JBHUPA010000002">
    <property type="protein sequence ID" value="MFD2961630.1"/>
    <property type="molecule type" value="Genomic_DNA"/>
</dbReference>
<dbReference type="InterPro" id="IPR050090">
    <property type="entry name" value="Tyrosine_recombinase_XerCD"/>
</dbReference>
<dbReference type="SUPFAM" id="SSF56349">
    <property type="entry name" value="DNA breaking-rejoining enzymes"/>
    <property type="match status" value="1"/>
</dbReference>
<name>A0ABW6B1G6_9SPHI</name>
<keyword evidence="4" id="KW-0233">DNA recombination</keyword>
<evidence type="ECO:0000259" key="6">
    <source>
        <dbReference type="PROSITE" id="PS51898"/>
    </source>
</evidence>
<dbReference type="PROSITE" id="PS51898">
    <property type="entry name" value="TYR_RECOMBINASE"/>
    <property type="match status" value="1"/>
</dbReference>
<protein>
    <submittedName>
        <fullName evidence="8">Tyrosine-type recombinase/integrase</fullName>
    </submittedName>
</protein>
<dbReference type="InterPro" id="IPR010998">
    <property type="entry name" value="Integrase_recombinase_N"/>
</dbReference>
<evidence type="ECO:0000256" key="4">
    <source>
        <dbReference type="ARBA" id="ARBA00023172"/>
    </source>
</evidence>
<organism evidence="8 9">
    <name type="scientific">Olivibacter jilunii</name>
    <dbReference type="NCBI Taxonomy" id="985016"/>
    <lineage>
        <taxon>Bacteria</taxon>
        <taxon>Pseudomonadati</taxon>
        <taxon>Bacteroidota</taxon>
        <taxon>Sphingobacteriia</taxon>
        <taxon>Sphingobacteriales</taxon>
        <taxon>Sphingobacteriaceae</taxon>
        <taxon>Olivibacter</taxon>
    </lineage>
</organism>
<dbReference type="PROSITE" id="PS51900">
    <property type="entry name" value="CB"/>
    <property type="match status" value="1"/>
</dbReference>
<evidence type="ECO:0000313" key="8">
    <source>
        <dbReference type="EMBL" id="MFD2961630.1"/>
    </source>
</evidence>
<gene>
    <name evidence="8" type="ORF">ACFS6J_07535</name>
</gene>
<dbReference type="RefSeq" id="WP_377609875.1">
    <property type="nucleotide sequence ID" value="NZ_JBHUPA010000002.1"/>
</dbReference>
<keyword evidence="9" id="KW-1185">Reference proteome</keyword>
<dbReference type="Proteomes" id="UP001597560">
    <property type="component" value="Unassembled WGS sequence"/>
</dbReference>
<feature type="domain" description="Tyr recombinase" evidence="6">
    <location>
        <begin position="201"/>
        <end position="383"/>
    </location>
</feature>